<dbReference type="InterPro" id="IPR011991">
    <property type="entry name" value="ArsR-like_HTH"/>
</dbReference>
<dbReference type="GO" id="GO:0003700">
    <property type="term" value="F:DNA-binding transcription factor activity"/>
    <property type="evidence" value="ECO:0007669"/>
    <property type="project" value="InterPro"/>
</dbReference>
<dbReference type="CDD" id="cd00090">
    <property type="entry name" value="HTH_ARSR"/>
    <property type="match status" value="1"/>
</dbReference>
<dbReference type="AlphaFoldDB" id="A0A5C4U268"/>
<reference evidence="6 7" key="1">
    <citation type="submission" date="2019-06" db="EMBL/GenBank/DDBJ databases">
        <authorList>
            <person name="Li J."/>
        </authorList>
    </citation>
    <scope>NUCLEOTIDE SEQUENCE [LARGE SCALE GENOMIC DNA]</scope>
    <source>
        <strain evidence="6 7">LMG 28165</strain>
    </source>
</reference>
<dbReference type="Pfam" id="PF01022">
    <property type="entry name" value="HTH_5"/>
    <property type="match status" value="1"/>
</dbReference>
<organism evidence="6 7">
    <name type="scientific">Corynebacterium tapiri</name>
    <dbReference type="NCBI Taxonomy" id="1448266"/>
    <lineage>
        <taxon>Bacteria</taxon>
        <taxon>Bacillati</taxon>
        <taxon>Actinomycetota</taxon>
        <taxon>Actinomycetes</taxon>
        <taxon>Mycobacteriales</taxon>
        <taxon>Corynebacteriaceae</taxon>
        <taxon>Corynebacterium</taxon>
    </lineage>
</organism>
<dbReference type="PRINTS" id="PR00778">
    <property type="entry name" value="HTHARSR"/>
</dbReference>
<dbReference type="SUPFAM" id="SSF46785">
    <property type="entry name" value="Winged helix' DNA-binding domain"/>
    <property type="match status" value="1"/>
</dbReference>
<evidence type="ECO:0000313" key="6">
    <source>
        <dbReference type="EMBL" id="TNL96584.1"/>
    </source>
</evidence>
<dbReference type="OrthoDB" id="3400172at2"/>
<keyword evidence="3" id="KW-0804">Transcription</keyword>
<keyword evidence="2" id="KW-0238">DNA-binding</keyword>
<dbReference type="NCBIfam" id="NF033788">
    <property type="entry name" value="HTH_metalloreg"/>
    <property type="match status" value="1"/>
</dbReference>
<sequence>MDRPQESRQLIVSAEHVFSALDSPQRLHILTLLRQRDHVVHELVSALGVSQPLVSQHLRVLKRSGLVTSARAGREAIYHLVFPEVGALIDAASSLGDLILSGQTPLAESSPSATVTPINKHATATASGKAAITGRMGNPEMDMPGLVPSMPRPSKPGSQ</sequence>
<comment type="caution">
    <text evidence="6">The sequence shown here is derived from an EMBL/GenBank/DDBJ whole genome shotgun (WGS) entry which is preliminary data.</text>
</comment>
<feature type="domain" description="HTH arsR-type" evidence="5">
    <location>
        <begin position="6"/>
        <end position="100"/>
    </location>
</feature>
<dbReference type="EMBL" id="VDHJ01000010">
    <property type="protein sequence ID" value="TNL96584.1"/>
    <property type="molecule type" value="Genomic_DNA"/>
</dbReference>
<keyword evidence="1" id="KW-0805">Transcription regulation</keyword>
<dbReference type="Gene3D" id="1.10.10.10">
    <property type="entry name" value="Winged helix-like DNA-binding domain superfamily/Winged helix DNA-binding domain"/>
    <property type="match status" value="1"/>
</dbReference>
<dbReference type="InterPro" id="IPR001845">
    <property type="entry name" value="HTH_ArsR_DNA-bd_dom"/>
</dbReference>
<protein>
    <submittedName>
        <fullName evidence="6">Winged helix-turn-helix transcriptional regulator</fullName>
    </submittedName>
</protein>
<evidence type="ECO:0000256" key="4">
    <source>
        <dbReference type="SAM" id="MobiDB-lite"/>
    </source>
</evidence>
<dbReference type="PROSITE" id="PS50987">
    <property type="entry name" value="HTH_ARSR_2"/>
    <property type="match status" value="1"/>
</dbReference>
<dbReference type="InterPro" id="IPR036390">
    <property type="entry name" value="WH_DNA-bd_sf"/>
</dbReference>
<dbReference type="PANTHER" id="PTHR43132:SF2">
    <property type="entry name" value="ARSENICAL RESISTANCE OPERON REPRESSOR ARSR-RELATED"/>
    <property type="match status" value="1"/>
</dbReference>
<evidence type="ECO:0000259" key="5">
    <source>
        <dbReference type="PROSITE" id="PS50987"/>
    </source>
</evidence>
<feature type="compositionally biased region" description="Pro residues" evidence="4">
    <location>
        <begin position="150"/>
        <end position="159"/>
    </location>
</feature>
<accession>A0A5C4U268</accession>
<dbReference type="PANTHER" id="PTHR43132">
    <property type="entry name" value="ARSENICAL RESISTANCE OPERON REPRESSOR ARSR-RELATED"/>
    <property type="match status" value="1"/>
</dbReference>
<evidence type="ECO:0000256" key="3">
    <source>
        <dbReference type="ARBA" id="ARBA00023163"/>
    </source>
</evidence>
<evidence type="ECO:0000256" key="1">
    <source>
        <dbReference type="ARBA" id="ARBA00023015"/>
    </source>
</evidence>
<dbReference type="GO" id="GO:0003677">
    <property type="term" value="F:DNA binding"/>
    <property type="evidence" value="ECO:0007669"/>
    <property type="project" value="UniProtKB-KW"/>
</dbReference>
<dbReference type="SMART" id="SM00418">
    <property type="entry name" value="HTH_ARSR"/>
    <property type="match status" value="1"/>
</dbReference>
<dbReference type="Proteomes" id="UP000312032">
    <property type="component" value="Unassembled WGS sequence"/>
</dbReference>
<evidence type="ECO:0000256" key="2">
    <source>
        <dbReference type="ARBA" id="ARBA00023125"/>
    </source>
</evidence>
<keyword evidence="7" id="KW-1185">Reference proteome</keyword>
<evidence type="ECO:0000313" key="7">
    <source>
        <dbReference type="Proteomes" id="UP000312032"/>
    </source>
</evidence>
<proteinExistence type="predicted"/>
<dbReference type="InterPro" id="IPR051011">
    <property type="entry name" value="Metal_resp_trans_reg"/>
</dbReference>
<dbReference type="InterPro" id="IPR036388">
    <property type="entry name" value="WH-like_DNA-bd_sf"/>
</dbReference>
<name>A0A5C4U268_9CORY</name>
<feature type="region of interest" description="Disordered" evidence="4">
    <location>
        <begin position="135"/>
        <end position="159"/>
    </location>
</feature>
<gene>
    <name evidence="6" type="ORF">FHE74_07755</name>
</gene>
<dbReference type="RefSeq" id="WP_139465938.1">
    <property type="nucleotide sequence ID" value="NZ_VDHJ01000010.1"/>
</dbReference>